<dbReference type="RefSeq" id="WP_124079693.1">
    <property type="nucleotide sequence ID" value="NZ_UWPJ01000017.1"/>
</dbReference>
<keyword evidence="10" id="KW-0828">Tyrosine catabolism</keyword>
<name>A0A3P4B2R8_9BURK</name>
<feature type="binding site" evidence="14">
    <location>
        <position position="133"/>
    </location>
    <ligand>
        <name>Ca(2+)</name>
        <dbReference type="ChEBI" id="CHEBI:29108"/>
    </ligand>
</feature>
<feature type="binding site" evidence="13">
    <location>
        <position position="135"/>
    </location>
    <ligand>
        <name>substrate</name>
    </ligand>
</feature>
<evidence type="ECO:0000256" key="9">
    <source>
        <dbReference type="ARBA" id="ARBA00022842"/>
    </source>
</evidence>
<dbReference type="EC" id="3.7.1.2" evidence="5"/>
<evidence type="ECO:0000313" key="18">
    <source>
        <dbReference type="Proteomes" id="UP000277294"/>
    </source>
</evidence>
<dbReference type="InterPro" id="IPR036462">
    <property type="entry name" value="Fumarylacetoacetase_N_sf"/>
</dbReference>
<comment type="pathway">
    <text evidence="3">Amino-acid degradation; L-phenylalanine degradation; acetoacetate and fumarate from L-phenylalanine: step 6/6.</text>
</comment>
<proteinExistence type="inferred from homology"/>
<comment type="cofactor">
    <cofactor evidence="2 14">
        <name>Mg(2+)</name>
        <dbReference type="ChEBI" id="CHEBI:18420"/>
    </cofactor>
</comment>
<dbReference type="UniPathway" id="UPA00139">
    <property type="reaction ID" value="UER00341"/>
</dbReference>
<dbReference type="SUPFAM" id="SSF63433">
    <property type="entry name" value="Fumarylacetoacetate hydrolase, FAH, N-terminal domain"/>
    <property type="match status" value="1"/>
</dbReference>
<dbReference type="Pfam" id="PF09298">
    <property type="entry name" value="FAA_hydrolase_N"/>
    <property type="match status" value="1"/>
</dbReference>
<dbReference type="InterPro" id="IPR011234">
    <property type="entry name" value="Fumarylacetoacetase-like_C"/>
</dbReference>
<dbReference type="Proteomes" id="UP000277294">
    <property type="component" value="Unassembled WGS sequence"/>
</dbReference>
<evidence type="ECO:0000256" key="13">
    <source>
        <dbReference type="PIRSR" id="PIRSR605959-2"/>
    </source>
</evidence>
<evidence type="ECO:0000259" key="16">
    <source>
        <dbReference type="Pfam" id="PF09298"/>
    </source>
</evidence>
<dbReference type="Pfam" id="PF01557">
    <property type="entry name" value="FAA_hydrolase"/>
    <property type="match status" value="1"/>
</dbReference>
<organism evidence="17 18">
    <name type="scientific">Pigmentiphaga humi</name>
    <dbReference type="NCBI Taxonomy" id="2478468"/>
    <lineage>
        <taxon>Bacteria</taxon>
        <taxon>Pseudomonadati</taxon>
        <taxon>Pseudomonadota</taxon>
        <taxon>Betaproteobacteria</taxon>
        <taxon>Burkholderiales</taxon>
        <taxon>Alcaligenaceae</taxon>
        <taxon>Pigmentiphaga</taxon>
    </lineage>
</organism>
<feature type="binding site" evidence="14">
    <location>
        <position position="239"/>
    </location>
    <ligand>
        <name>Mg(2+)</name>
        <dbReference type="ChEBI" id="CHEBI:18420"/>
    </ligand>
</feature>
<dbReference type="InterPro" id="IPR036663">
    <property type="entry name" value="Fumarylacetoacetase_C_sf"/>
</dbReference>
<dbReference type="GO" id="GO:0046872">
    <property type="term" value="F:metal ion binding"/>
    <property type="evidence" value="ECO:0007669"/>
    <property type="project" value="UniProtKB-KW"/>
</dbReference>
<dbReference type="Gene3D" id="2.30.30.230">
    <property type="entry name" value="Fumarylacetoacetase, N-terminal domain"/>
    <property type="match status" value="1"/>
</dbReference>
<dbReference type="InterPro" id="IPR005959">
    <property type="entry name" value="Fumarylacetoacetase"/>
</dbReference>
<feature type="binding site" evidence="14">
    <location>
        <position position="205"/>
    </location>
    <ligand>
        <name>Ca(2+)</name>
        <dbReference type="ChEBI" id="CHEBI:29108"/>
    </ligand>
</feature>
<gene>
    <name evidence="17" type="ORF">PIGHUM_02258</name>
</gene>
<keyword evidence="8 14" id="KW-0106">Calcium</keyword>
<feature type="active site" description="Proton acceptor" evidence="12">
    <location>
        <position position="140"/>
    </location>
</feature>
<comment type="similarity">
    <text evidence="4">Belongs to the FAH family.</text>
</comment>
<comment type="cofactor">
    <cofactor evidence="1 14">
        <name>Ca(2+)</name>
        <dbReference type="ChEBI" id="CHEBI:29108"/>
    </cofactor>
</comment>
<feature type="domain" description="Fumarylacetoacetase N-terminal" evidence="16">
    <location>
        <begin position="24"/>
        <end position="125"/>
    </location>
</feature>
<feature type="binding site" evidence="14">
    <location>
        <position position="259"/>
    </location>
    <ligand>
        <name>Mg(2+)</name>
        <dbReference type="ChEBI" id="CHEBI:18420"/>
    </ligand>
</feature>
<feature type="binding site" evidence="13">
    <location>
        <position position="250"/>
    </location>
    <ligand>
        <name>substrate</name>
    </ligand>
</feature>
<dbReference type="PANTHER" id="PTHR43069:SF2">
    <property type="entry name" value="FUMARYLACETOACETASE"/>
    <property type="match status" value="1"/>
</dbReference>
<evidence type="ECO:0000256" key="12">
    <source>
        <dbReference type="PIRSR" id="PIRSR605959-1"/>
    </source>
</evidence>
<feature type="binding site" evidence="13">
    <location>
        <position position="355"/>
    </location>
    <ligand>
        <name>substrate</name>
    </ligand>
</feature>
<dbReference type="SUPFAM" id="SSF56529">
    <property type="entry name" value="FAH"/>
    <property type="match status" value="1"/>
</dbReference>
<keyword evidence="6 14" id="KW-0479">Metal-binding</keyword>
<evidence type="ECO:0000256" key="4">
    <source>
        <dbReference type="ARBA" id="ARBA00010211"/>
    </source>
</evidence>
<dbReference type="NCBIfam" id="TIGR01266">
    <property type="entry name" value="fum_ac_acetase"/>
    <property type="match status" value="1"/>
</dbReference>
<dbReference type="GO" id="GO:0006559">
    <property type="term" value="P:L-phenylalanine catabolic process"/>
    <property type="evidence" value="ECO:0007669"/>
    <property type="project" value="UniProtKB-UniPathway"/>
</dbReference>
<evidence type="ECO:0000256" key="10">
    <source>
        <dbReference type="ARBA" id="ARBA00022878"/>
    </source>
</evidence>
<evidence type="ECO:0000256" key="3">
    <source>
        <dbReference type="ARBA" id="ARBA00004782"/>
    </source>
</evidence>
<reference evidence="17 18" key="1">
    <citation type="submission" date="2018-10" db="EMBL/GenBank/DDBJ databases">
        <authorList>
            <person name="Criscuolo A."/>
        </authorList>
    </citation>
    <scope>NUCLEOTIDE SEQUENCE [LARGE SCALE GENOMIC DNA]</scope>
    <source>
        <strain evidence="17">DnA1</strain>
    </source>
</reference>
<keyword evidence="11" id="KW-0585">Phenylalanine catabolism</keyword>
<dbReference type="PANTHER" id="PTHR43069">
    <property type="entry name" value="FUMARYLACETOACETASE"/>
    <property type="match status" value="1"/>
</dbReference>
<feature type="binding site" evidence="13">
    <location>
        <position position="246"/>
    </location>
    <ligand>
        <name>substrate</name>
    </ligand>
</feature>
<feature type="binding site" evidence="14">
    <location>
        <position position="263"/>
    </location>
    <ligand>
        <name>Mg(2+)</name>
        <dbReference type="ChEBI" id="CHEBI:18420"/>
    </ligand>
</feature>
<evidence type="ECO:0000256" key="11">
    <source>
        <dbReference type="ARBA" id="ARBA00023232"/>
    </source>
</evidence>
<dbReference type="GO" id="GO:1902000">
    <property type="term" value="P:homogentisate catabolic process"/>
    <property type="evidence" value="ECO:0007669"/>
    <property type="project" value="TreeGrafter"/>
</dbReference>
<evidence type="ECO:0000256" key="1">
    <source>
        <dbReference type="ARBA" id="ARBA00001913"/>
    </source>
</evidence>
<dbReference type="EMBL" id="UWPJ01000017">
    <property type="protein sequence ID" value="VCU70191.1"/>
    <property type="molecule type" value="Genomic_DNA"/>
</dbReference>
<dbReference type="AlphaFoldDB" id="A0A3P4B2R8"/>
<dbReference type="InterPro" id="IPR015377">
    <property type="entry name" value="Fumarylacetoacetase_N"/>
</dbReference>
<dbReference type="FunFam" id="3.90.850.10:FF:000004">
    <property type="entry name" value="Fumarylacetoacetase"/>
    <property type="match status" value="1"/>
</dbReference>
<feature type="domain" description="Fumarylacetoacetase-like C-terminal" evidence="15">
    <location>
        <begin position="131"/>
        <end position="417"/>
    </location>
</feature>
<evidence type="ECO:0000313" key="17">
    <source>
        <dbReference type="EMBL" id="VCU70191.1"/>
    </source>
</evidence>
<dbReference type="GO" id="GO:0006572">
    <property type="term" value="P:L-tyrosine catabolic process"/>
    <property type="evidence" value="ECO:0007669"/>
    <property type="project" value="UniProtKB-KW"/>
</dbReference>
<evidence type="ECO:0000256" key="2">
    <source>
        <dbReference type="ARBA" id="ARBA00001946"/>
    </source>
</evidence>
<keyword evidence="9 14" id="KW-0460">Magnesium</keyword>
<sequence length="422" mass="45879">MFEIIDPSLRAFVEVAPDSGFPIQNLPYGIFSTPGQGMRAGVALGGWIVDLHALERAGLLPVADEARLFGQGSLNAYAATGRPTWAAVRARLAALLSGQDPRLRDDADLRVRAFVPMEQSTLHLPFEIASYTDFYSSEEHATNVGKLFRDPANALSPNWKHMPIGYNGRASSVVLSGHDFHRPMGQLPVAGGAPAWGACRQLDFELETAFFIGRGSELGTRIGPDQAAEHIFGMVLMNDWSARDIQRWEYVPLGPFQGKAFATSISPWVVTLDALEPFRVDAPVQDPAPLPYLREQDRHAYDIELTVELATAGGARAPIARSNFRHLYWTMPQQLAHHTSSGCNVRAGDLMGSGTISGPAGDAMGSLLEMTRNGSQPLALPDGSSRTFLEDGDEVVIRGEARRGELRIELGSVRGRVLPARD</sequence>
<accession>A0A3P4B2R8</accession>
<evidence type="ECO:0000256" key="6">
    <source>
        <dbReference type="ARBA" id="ARBA00022723"/>
    </source>
</evidence>
<protein>
    <recommendedName>
        <fullName evidence="5">fumarylacetoacetase</fullName>
        <ecNumber evidence="5">3.7.1.2</ecNumber>
    </recommendedName>
</protein>
<evidence type="ECO:0000256" key="14">
    <source>
        <dbReference type="PIRSR" id="PIRSR605959-3"/>
    </source>
</evidence>
<evidence type="ECO:0000256" key="8">
    <source>
        <dbReference type="ARBA" id="ARBA00022837"/>
    </source>
</evidence>
<keyword evidence="7 17" id="KW-0378">Hydrolase</keyword>
<feature type="binding site" evidence="14">
    <location>
        <position position="239"/>
    </location>
    <ligand>
        <name>Ca(2+)</name>
        <dbReference type="ChEBI" id="CHEBI:29108"/>
    </ligand>
</feature>
<keyword evidence="18" id="KW-1185">Reference proteome</keyword>
<evidence type="ECO:0000256" key="7">
    <source>
        <dbReference type="ARBA" id="ARBA00022801"/>
    </source>
</evidence>
<dbReference type="GO" id="GO:0004334">
    <property type="term" value="F:fumarylacetoacetase activity"/>
    <property type="evidence" value="ECO:0007669"/>
    <property type="project" value="UniProtKB-EC"/>
</dbReference>
<feature type="binding site" evidence="14">
    <location>
        <position position="207"/>
    </location>
    <ligand>
        <name>Ca(2+)</name>
        <dbReference type="ChEBI" id="CHEBI:29108"/>
    </ligand>
</feature>
<dbReference type="Gene3D" id="3.90.850.10">
    <property type="entry name" value="Fumarylacetoacetase-like, C-terminal domain"/>
    <property type="match status" value="1"/>
</dbReference>
<feature type="binding site" evidence="13">
    <location>
        <position position="149"/>
    </location>
    <ligand>
        <name>substrate</name>
    </ligand>
</feature>
<evidence type="ECO:0000256" key="5">
    <source>
        <dbReference type="ARBA" id="ARBA00012094"/>
    </source>
</evidence>
<dbReference type="OrthoDB" id="3766879at2"/>
<evidence type="ECO:0000259" key="15">
    <source>
        <dbReference type="Pfam" id="PF01557"/>
    </source>
</evidence>